<reference evidence="7" key="1">
    <citation type="submission" date="2018-03" db="EMBL/GenBank/DDBJ databases">
        <authorList>
            <person name="Guldener U."/>
        </authorList>
    </citation>
    <scope>NUCLEOTIDE SEQUENCE</scope>
</reference>
<feature type="transmembrane region" description="Helical" evidence="6">
    <location>
        <begin position="300"/>
        <end position="318"/>
    </location>
</feature>
<evidence type="ECO:0000256" key="1">
    <source>
        <dbReference type="ARBA" id="ARBA00004141"/>
    </source>
</evidence>
<dbReference type="InterPro" id="IPR051617">
    <property type="entry name" value="UNC-93-like_regulator"/>
</dbReference>
<dbReference type="Proteomes" id="UP001187682">
    <property type="component" value="Unassembled WGS sequence"/>
</dbReference>
<feature type="transmembrane region" description="Helical" evidence="6">
    <location>
        <begin position="210"/>
        <end position="232"/>
    </location>
</feature>
<dbReference type="AlphaFoldDB" id="A0AAE8SXS3"/>
<feature type="transmembrane region" description="Helical" evidence="6">
    <location>
        <begin position="48"/>
        <end position="67"/>
    </location>
</feature>
<evidence type="ECO:0000313" key="8">
    <source>
        <dbReference type="Proteomes" id="UP001187682"/>
    </source>
</evidence>
<dbReference type="InterPro" id="IPR036259">
    <property type="entry name" value="MFS_trans_sf"/>
</dbReference>
<evidence type="ECO:0000256" key="2">
    <source>
        <dbReference type="ARBA" id="ARBA00022692"/>
    </source>
</evidence>
<dbReference type="SUPFAM" id="SSF103473">
    <property type="entry name" value="MFS general substrate transporter"/>
    <property type="match status" value="1"/>
</dbReference>
<dbReference type="Gene3D" id="1.20.1250.20">
    <property type="entry name" value="MFS general substrate transporter like domains"/>
    <property type="match status" value="2"/>
</dbReference>
<feature type="transmembrane region" description="Helical" evidence="6">
    <location>
        <begin position="330"/>
        <end position="349"/>
    </location>
</feature>
<comment type="subcellular location">
    <subcellularLocation>
        <location evidence="1">Membrane</location>
        <topology evidence="1">Multi-pass membrane protein</topology>
    </subcellularLocation>
</comment>
<dbReference type="Pfam" id="PF07690">
    <property type="entry name" value="MFS_1"/>
    <property type="match status" value="1"/>
</dbReference>
<evidence type="ECO:0000256" key="6">
    <source>
        <dbReference type="SAM" id="Phobius"/>
    </source>
</evidence>
<comment type="caution">
    <text evidence="7">The sequence shown here is derived from an EMBL/GenBank/DDBJ whole genome shotgun (WGS) entry which is preliminary data.</text>
</comment>
<gene>
    <name evidence="7" type="ORF">DNG_07817</name>
</gene>
<feature type="transmembrane region" description="Helical" evidence="6">
    <location>
        <begin position="112"/>
        <end position="131"/>
    </location>
</feature>
<evidence type="ECO:0000256" key="3">
    <source>
        <dbReference type="ARBA" id="ARBA00022989"/>
    </source>
</evidence>
<accession>A0AAE8SXS3</accession>
<protein>
    <submittedName>
        <fullName evidence="7">Related to DUF895 domain membrane protein</fullName>
    </submittedName>
</protein>
<dbReference type="PANTHER" id="PTHR23294:SF59">
    <property type="entry name" value="UNC93-LIKE PROTEIN C922.05C"/>
    <property type="match status" value="1"/>
</dbReference>
<dbReference type="InterPro" id="IPR011701">
    <property type="entry name" value="MFS"/>
</dbReference>
<feature type="transmembrane region" description="Helical" evidence="6">
    <location>
        <begin position="441"/>
        <end position="462"/>
    </location>
</feature>
<organism evidence="7 8">
    <name type="scientific">Cephalotrichum gorgonifer</name>
    <dbReference type="NCBI Taxonomy" id="2041049"/>
    <lineage>
        <taxon>Eukaryota</taxon>
        <taxon>Fungi</taxon>
        <taxon>Dikarya</taxon>
        <taxon>Ascomycota</taxon>
        <taxon>Pezizomycotina</taxon>
        <taxon>Sordariomycetes</taxon>
        <taxon>Hypocreomycetidae</taxon>
        <taxon>Microascales</taxon>
        <taxon>Microascaceae</taxon>
        <taxon>Cephalotrichum</taxon>
    </lineage>
</organism>
<dbReference type="GO" id="GO:0016020">
    <property type="term" value="C:membrane"/>
    <property type="evidence" value="ECO:0007669"/>
    <property type="project" value="UniProtKB-SubCell"/>
</dbReference>
<feature type="transmembrane region" description="Helical" evidence="6">
    <location>
        <begin position="172"/>
        <end position="190"/>
    </location>
</feature>
<evidence type="ECO:0000256" key="5">
    <source>
        <dbReference type="SAM" id="MobiDB-lite"/>
    </source>
</evidence>
<feature type="transmembrane region" description="Helical" evidence="6">
    <location>
        <begin position="260"/>
        <end position="280"/>
    </location>
</feature>
<keyword evidence="8" id="KW-1185">Reference proteome</keyword>
<name>A0AAE8SXS3_9PEZI</name>
<feature type="transmembrane region" description="Helical" evidence="6">
    <location>
        <begin position="87"/>
        <end position="105"/>
    </location>
</feature>
<evidence type="ECO:0000256" key="4">
    <source>
        <dbReference type="ARBA" id="ARBA00023136"/>
    </source>
</evidence>
<keyword evidence="4 6" id="KW-0472">Membrane</keyword>
<evidence type="ECO:0000313" key="7">
    <source>
        <dbReference type="EMBL" id="SPO05131.1"/>
    </source>
</evidence>
<dbReference type="PANTHER" id="PTHR23294">
    <property type="entry name" value="ET TRANSLATION PRODUCT-RELATED"/>
    <property type="match status" value="1"/>
</dbReference>
<keyword evidence="2 6" id="KW-0812">Transmembrane</keyword>
<feature type="transmembrane region" description="Helical" evidence="6">
    <location>
        <begin position="379"/>
        <end position="399"/>
    </location>
</feature>
<dbReference type="EMBL" id="ONZQ02000012">
    <property type="protein sequence ID" value="SPO05131.1"/>
    <property type="molecule type" value="Genomic_DNA"/>
</dbReference>
<feature type="transmembrane region" description="Helical" evidence="6">
    <location>
        <begin position="137"/>
        <end position="160"/>
    </location>
</feature>
<proteinExistence type="predicted"/>
<feature type="region of interest" description="Disordered" evidence="5">
    <location>
        <begin position="1"/>
        <end position="21"/>
    </location>
</feature>
<keyword evidence="3 6" id="KW-1133">Transmembrane helix</keyword>
<sequence length="498" mass="55094">MEENKSAPSPTPQEELHYADGPIPRPNGWMYKGIRIFGHETWYASPKVQLLMVSFVCFLCPGMFNALGGMGGMGLTDPSAAAKANTVLYAIFAAVAFVAGTIANVIGLRITLAIGGLGYTVYIAAFFSYAHNQNVPFVYFAGAFLGLCAGLLWTAQGAIMMSYPEEENKGRYISWFWMIFNFGAVIGSLIPLGQNVQNIDANVNDGTYSAFLILTFIGAMMSLVLVNAKAVVRRDGSKVILMKNPTWKSEFKGLWECVKLDPWVIALFPMFFSSNTFYPYQQNEFNGLYFSTRTRALNSVLYWLAQIIGALLFGYAMDFTKIRRSVRAKAAYVAIVVLTFGIWGGGWAAQKVEPDRAHAGENAEHLHDWADGKSFIGPMFMYFFYGFFDAVYQIAIYWFMGSLSNSGRKTANYAGLYKAFQSAGAAVFWDLDARATPINTMFGATWGLIAFGIVCAFPVIWFRIQDTVSVEEDLKFSDETIEDVTVTGVVDTKGADHV</sequence>
<dbReference type="GO" id="GO:0022857">
    <property type="term" value="F:transmembrane transporter activity"/>
    <property type="evidence" value="ECO:0007669"/>
    <property type="project" value="InterPro"/>
</dbReference>